<feature type="non-terminal residue" evidence="1">
    <location>
        <position position="157"/>
    </location>
</feature>
<dbReference type="AlphaFoldDB" id="A0A382JLT1"/>
<proteinExistence type="predicted"/>
<organism evidence="1">
    <name type="scientific">marine metagenome</name>
    <dbReference type="NCBI Taxonomy" id="408172"/>
    <lineage>
        <taxon>unclassified sequences</taxon>
        <taxon>metagenomes</taxon>
        <taxon>ecological metagenomes</taxon>
    </lineage>
</organism>
<dbReference type="EMBL" id="UINC01074770">
    <property type="protein sequence ID" value="SVC12292.1"/>
    <property type="molecule type" value="Genomic_DNA"/>
</dbReference>
<evidence type="ECO:0000313" key="1">
    <source>
        <dbReference type="EMBL" id="SVC12292.1"/>
    </source>
</evidence>
<accession>A0A382JLT1</accession>
<sequence length="157" mass="16454">MRNRKPSPRRVSGKQIIKAFTRTAVVGLGCTALALGLDPVLALGDTEAAGPVDQVLTDSNLFRPTGSDLGWAPGLTNDVRSFLTLTGAGTTRQADQIDNNPEHALNEAGMRPLVSNDAGVALWSNCLPITVSIHLSELLNDTPAAKKATLDAVSQLA</sequence>
<protein>
    <submittedName>
        <fullName evidence="1">Uncharacterized protein</fullName>
    </submittedName>
</protein>
<name>A0A382JLT1_9ZZZZ</name>
<reference evidence="1" key="1">
    <citation type="submission" date="2018-05" db="EMBL/GenBank/DDBJ databases">
        <authorList>
            <person name="Lanie J.A."/>
            <person name="Ng W.-L."/>
            <person name="Kazmierczak K.M."/>
            <person name="Andrzejewski T.M."/>
            <person name="Davidsen T.M."/>
            <person name="Wayne K.J."/>
            <person name="Tettelin H."/>
            <person name="Glass J.I."/>
            <person name="Rusch D."/>
            <person name="Podicherti R."/>
            <person name="Tsui H.-C.T."/>
            <person name="Winkler M.E."/>
        </authorList>
    </citation>
    <scope>NUCLEOTIDE SEQUENCE</scope>
</reference>
<gene>
    <name evidence="1" type="ORF">METZ01_LOCUS265146</name>
</gene>